<dbReference type="EMBL" id="SZYD01000011">
    <property type="protein sequence ID" value="KAD4888227.1"/>
    <property type="molecule type" value="Genomic_DNA"/>
</dbReference>
<evidence type="ECO:0000313" key="2">
    <source>
        <dbReference type="EMBL" id="KAD4888227.1"/>
    </source>
</evidence>
<accession>A0A5N6NGK8</accession>
<dbReference type="Proteomes" id="UP000326396">
    <property type="component" value="Linkage Group LG19"/>
</dbReference>
<proteinExistence type="predicted"/>
<evidence type="ECO:0000313" key="1">
    <source>
        <dbReference type="EMBL" id="KAD4888226.1"/>
    </source>
</evidence>
<organism evidence="1 3">
    <name type="scientific">Mikania micrantha</name>
    <name type="common">bitter vine</name>
    <dbReference type="NCBI Taxonomy" id="192012"/>
    <lineage>
        <taxon>Eukaryota</taxon>
        <taxon>Viridiplantae</taxon>
        <taxon>Streptophyta</taxon>
        <taxon>Embryophyta</taxon>
        <taxon>Tracheophyta</taxon>
        <taxon>Spermatophyta</taxon>
        <taxon>Magnoliopsida</taxon>
        <taxon>eudicotyledons</taxon>
        <taxon>Gunneridae</taxon>
        <taxon>Pentapetalae</taxon>
        <taxon>asterids</taxon>
        <taxon>campanulids</taxon>
        <taxon>Asterales</taxon>
        <taxon>Asteraceae</taxon>
        <taxon>Asteroideae</taxon>
        <taxon>Heliantheae alliance</taxon>
        <taxon>Eupatorieae</taxon>
        <taxon>Mikania</taxon>
    </lineage>
</organism>
<keyword evidence="3" id="KW-1185">Reference proteome</keyword>
<protein>
    <submittedName>
        <fullName evidence="1">Uncharacterized protein</fullName>
    </submittedName>
</protein>
<reference evidence="1 3" key="1">
    <citation type="submission" date="2019-05" db="EMBL/GenBank/DDBJ databases">
        <title>Mikania micrantha, genome provides insights into the molecular mechanism of rapid growth.</title>
        <authorList>
            <person name="Liu B."/>
        </authorList>
    </citation>
    <scope>NUCLEOTIDE SEQUENCE [LARGE SCALE GENOMIC DNA]</scope>
    <source>
        <strain evidence="1">NLD-2019</strain>
        <tissue evidence="1">Leaf</tissue>
    </source>
</reference>
<comment type="caution">
    <text evidence="1">The sequence shown here is derived from an EMBL/GenBank/DDBJ whole genome shotgun (WGS) entry which is preliminary data.</text>
</comment>
<name>A0A5N6NGK8_9ASTR</name>
<dbReference type="EMBL" id="SZYD01000011">
    <property type="protein sequence ID" value="KAD4888226.1"/>
    <property type="molecule type" value="Genomic_DNA"/>
</dbReference>
<gene>
    <name evidence="1" type="ORF">E3N88_20299</name>
    <name evidence="2" type="ORF">E3N88_20300</name>
</gene>
<sequence>MASSSSSYKFAKDDKVMKILEKNTEKEKKTDRGMRNSFGMLNGLVISDIRSNIATLGEFVDDQLTEGDDLAQDYLINQIMMNEEIHGVVKKLVDGTIDKTKKRKEGVEEIKKF</sequence>
<dbReference type="AlphaFoldDB" id="A0A5N6NGK8"/>
<evidence type="ECO:0000313" key="3">
    <source>
        <dbReference type="Proteomes" id="UP000326396"/>
    </source>
</evidence>